<sequence>MVTTESPPPRNGFLTRLRSKTSSLSLPGLRTPRRRTLTGFHIQLDDPHRVYSPSDVVKGCVCVKVERPLTLTHLVVNLIGRVDLHASPSTREGGGKKGKEWEEELDGLDGGVTLCRDEMVLCGEGRFEPGVYKFGFELEFVLVGKLAGGLPSSLDFEKGSISYRISSTLTRPTTVSPTTTCAAKISLVETIDIAYLPTPKPRVISLEPIVSKKTRNKPRPSSPTPRTGRGQSTTPSPNSSSGNLPNIETRAPSPTPSASPSQLIRSKTITASIALMKAGALRGDNIPVKISIHHNKPIKSLNGIILTLHRQTRFEPPSRSHPPLKKAFSSAAGGGACGGTFRKDLAQTVLPLIVDPKSLTTVVKANLRVPEDVFPTIVNVPGGGVSFRYYVEVVVDLGGKLSSKDDFFKGGTSIPGLPRPGSGGEKDASGANAGTAVEGGVMVETDRIRREKRIVFCRFEVVIGSVDSVGGKGRRGGVSAKSLTQSQTVEEEEGSEANDIVPSTPGHPSHSHAEGSEAPNRTEEEAPGYFRHERIDGSLLLPLPSDGMGLVSPMDEKTRLTLAEEQLLPSAPPMGPASAACSFRPSAPPPGGDDIQPAEDDKLEIERQRLLQATSAPPEESDESSETTMPAPSAPILRDESYDGPPRYVR</sequence>
<feature type="region of interest" description="Disordered" evidence="2">
    <location>
        <begin position="569"/>
        <end position="650"/>
    </location>
</feature>
<dbReference type="PANTHER" id="PTHR11188">
    <property type="entry name" value="ARRESTIN DOMAIN CONTAINING PROTEIN"/>
    <property type="match status" value="1"/>
</dbReference>
<accession>A0A2T6ZZ25</accession>
<dbReference type="InterPro" id="IPR011022">
    <property type="entry name" value="Arrestin_C-like"/>
</dbReference>
<feature type="region of interest" description="Disordered" evidence="2">
    <location>
        <begin position="409"/>
        <end position="433"/>
    </location>
</feature>
<dbReference type="OrthoDB" id="7785529at2759"/>
<dbReference type="InterPro" id="IPR014752">
    <property type="entry name" value="Arrestin-like_C"/>
</dbReference>
<dbReference type="InterPro" id="IPR050357">
    <property type="entry name" value="Arrestin_domain-protein"/>
</dbReference>
<evidence type="ECO:0000256" key="1">
    <source>
        <dbReference type="ARBA" id="ARBA00037950"/>
    </source>
</evidence>
<dbReference type="Proteomes" id="UP000244722">
    <property type="component" value="Unassembled WGS sequence"/>
</dbReference>
<dbReference type="PANTHER" id="PTHR11188:SF161">
    <property type="entry name" value="PH-RESPONSE REGULATOR PROTEIN PALF_RIM8"/>
    <property type="match status" value="1"/>
</dbReference>
<dbReference type="InterPro" id="IPR011021">
    <property type="entry name" value="Arrestin-like_N"/>
</dbReference>
<organism evidence="4 5">
    <name type="scientific">Tuber borchii</name>
    <name type="common">White truffle</name>
    <dbReference type="NCBI Taxonomy" id="42251"/>
    <lineage>
        <taxon>Eukaryota</taxon>
        <taxon>Fungi</taxon>
        <taxon>Dikarya</taxon>
        <taxon>Ascomycota</taxon>
        <taxon>Pezizomycotina</taxon>
        <taxon>Pezizomycetes</taxon>
        <taxon>Pezizales</taxon>
        <taxon>Tuberaceae</taxon>
        <taxon>Tuber</taxon>
    </lineage>
</organism>
<dbReference type="GO" id="GO:0005886">
    <property type="term" value="C:plasma membrane"/>
    <property type="evidence" value="ECO:0007669"/>
    <property type="project" value="TreeGrafter"/>
</dbReference>
<evidence type="ECO:0000313" key="5">
    <source>
        <dbReference type="Proteomes" id="UP000244722"/>
    </source>
</evidence>
<dbReference type="GO" id="GO:0070086">
    <property type="term" value="P:ubiquitin-dependent endocytosis"/>
    <property type="evidence" value="ECO:0007669"/>
    <property type="project" value="TreeGrafter"/>
</dbReference>
<gene>
    <name evidence="4" type="ORF">B9Z19DRAFT_1123190</name>
</gene>
<name>A0A2T6ZZ25_TUBBO</name>
<dbReference type="GO" id="GO:0005829">
    <property type="term" value="C:cytosol"/>
    <property type="evidence" value="ECO:0007669"/>
    <property type="project" value="TreeGrafter"/>
</dbReference>
<feature type="compositionally biased region" description="Basic and acidic residues" evidence="2">
    <location>
        <begin position="511"/>
        <end position="524"/>
    </location>
</feature>
<dbReference type="SMART" id="SM01017">
    <property type="entry name" value="Arrestin_C"/>
    <property type="match status" value="1"/>
</dbReference>
<dbReference type="Pfam" id="PF00339">
    <property type="entry name" value="Arrestin_N"/>
    <property type="match status" value="1"/>
</dbReference>
<evidence type="ECO:0000313" key="4">
    <source>
        <dbReference type="EMBL" id="PUU80726.1"/>
    </source>
</evidence>
<comment type="caution">
    <text evidence="4">The sequence shown here is derived from an EMBL/GenBank/DDBJ whole genome shotgun (WGS) entry which is preliminary data.</text>
</comment>
<feature type="region of interest" description="Disordered" evidence="2">
    <location>
        <begin position="471"/>
        <end position="524"/>
    </location>
</feature>
<dbReference type="EMBL" id="NESQ01000059">
    <property type="protein sequence ID" value="PUU80726.1"/>
    <property type="molecule type" value="Genomic_DNA"/>
</dbReference>
<reference evidence="4 5" key="1">
    <citation type="submission" date="2017-04" db="EMBL/GenBank/DDBJ databases">
        <title>Draft genome sequence of Tuber borchii Vittad., a whitish edible truffle.</title>
        <authorList>
            <consortium name="DOE Joint Genome Institute"/>
            <person name="Murat C."/>
            <person name="Kuo A."/>
            <person name="Barry K.W."/>
            <person name="Clum A."/>
            <person name="Dockter R.B."/>
            <person name="Fauchery L."/>
            <person name="Iotti M."/>
            <person name="Kohler A."/>
            <person name="Labutti K."/>
            <person name="Lindquist E.A."/>
            <person name="Lipzen A."/>
            <person name="Ohm R.A."/>
            <person name="Wang M."/>
            <person name="Grigoriev I.V."/>
            <person name="Zambonelli A."/>
            <person name="Martin F.M."/>
        </authorList>
    </citation>
    <scope>NUCLEOTIDE SEQUENCE [LARGE SCALE GENOMIC DNA]</scope>
    <source>
        <strain evidence="4 5">Tbo3840</strain>
    </source>
</reference>
<dbReference type="GO" id="GO:0031625">
    <property type="term" value="F:ubiquitin protein ligase binding"/>
    <property type="evidence" value="ECO:0007669"/>
    <property type="project" value="TreeGrafter"/>
</dbReference>
<dbReference type="STRING" id="42251.A0A2T6ZZ25"/>
<feature type="domain" description="Arrestin C-terminal-like" evidence="3">
    <location>
        <begin position="265"/>
        <end position="407"/>
    </location>
</feature>
<protein>
    <recommendedName>
        <fullName evidence="3">Arrestin C-terminal-like domain-containing protein</fullName>
    </recommendedName>
</protein>
<proteinExistence type="inferred from homology"/>
<evidence type="ECO:0000256" key="2">
    <source>
        <dbReference type="SAM" id="MobiDB-lite"/>
    </source>
</evidence>
<feature type="compositionally biased region" description="Low complexity" evidence="2">
    <location>
        <begin position="224"/>
        <end position="243"/>
    </location>
</feature>
<evidence type="ECO:0000259" key="3">
    <source>
        <dbReference type="SMART" id="SM01017"/>
    </source>
</evidence>
<dbReference type="AlphaFoldDB" id="A0A2T6ZZ25"/>
<feature type="region of interest" description="Disordered" evidence="2">
    <location>
        <begin position="206"/>
        <end position="263"/>
    </location>
</feature>
<dbReference type="Gene3D" id="2.60.40.640">
    <property type="match status" value="2"/>
</dbReference>
<comment type="similarity">
    <text evidence="1">Belongs to the arrestin family. PalF/RIM8 subfamily.</text>
</comment>
<dbReference type="Pfam" id="PF02752">
    <property type="entry name" value="Arrestin_C"/>
    <property type="match status" value="1"/>
</dbReference>
<keyword evidence="5" id="KW-1185">Reference proteome</keyword>
<dbReference type="GO" id="GO:0030674">
    <property type="term" value="F:protein-macromolecule adaptor activity"/>
    <property type="evidence" value="ECO:0007669"/>
    <property type="project" value="TreeGrafter"/>
</dbReference>